<dbReference type="EMBL" id="CAMAPE010000010">
    <property type="protein sequence ID" value="CAH9076395.1"/>
    <property type="molecule type" value="Genomic_DNA"/>
</dbReference>
<keyword evidence="3" id="KW-1185">Reference proteome</keyword>
<name>A0A9P0YUQ3_CUSEU</name>
<evidence type="ECO:0000313" key="3">
    <source>
        <dbReference type="Proteomes" id="UP001152484"/>
    </source>
</evidence>
<organism evidence="2 3">
    <name type="scientific">Cuscuta europaea</name>
    <name type="common">European dodder</name>
    <dbReference type="NCBI Taxonomy" id="41803"/>
    <lineage>
        <taxon>Eukaryota</taxon>
        <taxon>Viridiplantae</taxon>
        <taxon>Streptophyta</taxon>
        <taxon>Embryophyta</taxon>
        <taxon>Tracheophyta</taxon>
        <taxon>Spermatophyta</taxon>
        <taxon>Magnoliopsida</taxon>
        <taxon>eudicotyledons</taxon>
        <taxon>Gunneridae</taxon>
        <taxon>Pentapetalae</taxon>
        <taxon>asterids</taxon>
        <taxon>lamiids</taxon>
        <taxon>Solanales</taxon>
        <taxon>Convolvulaceae</taxon>
        <taxon>Cuscuteae</taxon>
        <taxon>Cuscuta</taxon>
        <taxon>Cuscuta subgen. Cuscuta</taxon>
    </lineage>
</organism>
<gene>
    <name evidence="2" type="ORF">CEURO_LOCUS5815</name>
</gene>
<dbReference type="AlphaFoldDB" id="A0A9P0YUQ3"/>
<accession>A0A9P0YUQ3</accession>
<evidence type="ECO:0000313" key="2">
    <source>
        <dbReference type="EMBL" id="CAH9076395.1"/>
    </source>
</evidence>
<dbReference type="PANTHER" id="PTHR47481:SF41">
    <property type="entry name" value="COPIA-LIKE POLYPROTEIN_RETROTRANSPOSON"/>
    <property type="match status" value="1"/>
</dbReference>
<feature type="compositionally biased region" description="Pro residues" evidence="1">
    <location>
        <begin position="54"/>
        <end position="64"/>
    </location>
</feature>
<dbReference type="Proteomes" id="UP001152484">
    <property type="component" value="Unassembled WGS sequence"/>
</dbReference>
<feature type="compositionally biased region" description="Gly residues" evidence="1">
    <location>
        <begin position="67"/>
        <end position="79"/>
    </location>
</feature>
<evidence type="ECO:0000256" key="1">
    <source>
        <dbReference type="SAM" id="MobiDB-lite"/>
    </source>
</evidence>
<sequence>MCFVNGLPAHYDTMASIIQQSEPLPHFYKARSMVTSEETCKNHQGVDTALVHIGPPPPPTPPVVRPGGRGRGSTRGGCGRSSPSHKGSGTPWSMPLWGYWPPPWAIPPCLYKSAPHGLVLCHHALFPPSDGIIVPHPSHAHVAIDVSNAMHTFSLTQSDDNWYLDTSASSHMTSKGGDGMLNNFVVVLRLVEKALRRVRSLSSRAGEQLTIPSAAPASVQTYFSIKS</sequence>
<comment type="caution">
    <text evidence="2">The sequence shown here is derived from an EMBL/GenBank/DDBJ whole genome shotgun (WGS) entry which is preliminary data.</text>
</comment>
<reference evidence="2" key="1">
    <citation type="submission" date="2022-07" db="EMBL/GenBank/DDBJ databases">
        <authorList>
            <person name="Macas J."/>
            <person name="Novak P."/>
            <person name="Neumann P."/>
        </authorList>
    </citation>
    <scope>NUCLEOTIDE SEQUENCE</scope>
</reference>
<protein>
    <submittedName>
        <fullName evidence="2">Uncharacterized protein</fullName>
    </submittedName>
</protein>
<proteinExistence type="predicted"/>
<feature type="region of interest" description="Disordered" evidence="1">
    <location>
        <begin position="51"/>
        <end position="89"/>
    </location>
</feature>
<dbReference type="PANTHER" id="PTHR47481">
    <property type="match status" value="1"/>
</dbReference>
<dbReference type="OrthoDB" id="1729427at2759"/>